<feature type="non-terminal residue" evidence="2">
    <location>
        <position position="222"/>
    </location>
</feature>
<keyword evidence="1" id="KW-1133">Transmembrane helix</keyword>
<dbReference type="EMBL" id="JAUPFM010000035">
    <property type="protein sequence ID" value="KAK2814585.1"/>
    <property type="molecule type" value="Genomic_DNA"/>
</dbReference>
<evidence type="ECO:0000313" key="3">
    <source>
        <dbReference type="Proteomes" id="UP001187415"/>
    </source>
</evidence>
<reference evidence="2" key="1">
    <citation type="submission" date="2023-07" db="EMBL/GenBank/DDBJ databases">
        <title>Chromosome-level Genome Assembly of Striped Snakehead (Channa striata).</title>
        <authorList>
            <person name="Liu H."/>
        </authorList>
    </citation>
    <scope>NUCLEOTIDE SEQUENCE</scope>
    <source>
        <strain evidence="2">Gz</strain>
        <tissue evidence="2">Muscle</tissue>
    </source>
</reference>
<sequence>FDYPDKDKELSGIKPDASSLTCLQIYHRTAMKLLLAPLIDEQELKGGSCCSLVLVGQREDDPDLCARQPDLLRLWNVHSKDSGNYWCKLGADYDKNMMRWGHMDNRQFVLNVDQNNDGERTDESPSTFGMTPAEGRKLLDFPRDSRSIVAPIILAVAVVGIMLISVLTTPVKTVSEDQQEELIQMRTSRKSTWSVKLLHIIKSCLSHTRVQNMKQHQYVIQV</sequence>
<dbReference type="Proteomes" id="UP001187415">
    <property type="component" value="Unassembled WGS sequence"/>
</dbReference>
<comment type="caution">
    <text evidence="2">The sequence shown here is derived from an EMBL/GenBank/DDBJ whole genome shotgun (WGS) entry which is preliminary data.</text>
</comment>
<keyword evidence="1" id="KW-0472">Membrane</keyword>
<evidence type="ECO:0000313" key="2">
    <source>
        <dbReference type="EMBL" id="KAK2814585.1"/>
    </source>
</evidence>
<name>A0AA88IK96_CHASR</name>
<keyword evidence="1" id="KW-0812">Transmembrane</keyword>
<proteinExistence type="predicted"/>
<evidence type="ECO:0000256" key="1">
    <source>
        <dbReference type="SAM" id="Phobius"/>
    </source>
</evidence>
<accession>A0AA88IK96</accession>
<gene>
    <name evidence="2" type="ORF">Q5P01_000156</name>
</gene>
<keyword evidence="3" id="KW-1185">Reference proteome</keyword>
<organism evidence="2 3">
    <name type="scientific">Channa striata</name>
    <name type="common">Snakehead murrel</name>
    <name type="synonym">Ophicephalus striatus</name>
    <dbReference type="NCBI Taxonomy" id="64152"/>
    <lineage>
        <taxon>Eukaryota</taxon>
        <taxon>Metazoa</taxon>
        <taxon>Chordata</taxon>
        <taxon>Craniata</taxon>
        <taxon>Vertebrata</taxon>
        <taxon>Euteleostomi</taxon>
        <taxon>Actinopterygii</taxon>
        <taxon>Neopterygii</taxon>
        <taxon>Teleostei</taxon>
        <taxon>Neoteleostei</taxon>
        <taxon>Acanthomorphata</taxon>
        <taxon>Anabantaria</taxon>
        <taxon>Anabantiformes</taxon>
        <taxon>Channoidei</taxon>
        <taxon>Channidae</taxon>
        <taxon>Channa</taxon>
    </lineage>
</organism>
<protein>
    <submittedName>
        <fullName evidence="2">Uncharacterized protein</fullName>
    </submittedName>
</protein>
<feature type="transmembrane region" description="Helical" evidence="1">
    <location>
        <begin position="148"/>
        <end position="167"/>
    </location>
</feature>
<dbReference type="AlphaFoldDB" id="A0AA88IK96"/>